<evidence type="ECO:0000313" key="3">
    <source>
        <dbReference type="Proteomes" id="UP000179524"/>
    </source>
</evidence>
<keyword evidence="3" id="KW-1185">Reference proteome</keyword>
<protein>
    <recommendedName>
        <fullName evidence="1">Prenylated flavin chaperone LpdD-like domain-containing protein</fullName>
    </recommendedName>
</protein>
<accession>A0A1S2LE16</accession>
<dbReference type="EMBL" id="MLQR01000050">
    <property type="protein sequence ID" value="OIJ10631.1"/>
    <property type="molecule type" value="Genomic_DNA"/>
</dbReference>
<organism evidence="2 3">
    <name type="scientific">Anaerobacillus alkalilacustris</name>
    <dbReference type="NCBI Taxonomy" id="393763"/>
    <lineage>
        <taxon>Bacteria</taxon>
        <taxon>Bacillati</taxon>
        <taxon>Bacillota</taxon>
        <taxon>Bacilli</taxon>
        <taxon>Bacillales</taxon>
        <taxon>Bacillaceae</taxon>
        <taxon>Anaerobacillus</taxon>
    </lineage>
</organism>
<dbReference type="Proteomes" id="UP000179524">
    <property type="component" value="Unassembled WGS sequence"/>
</dbReference>
<dbReference type="InterPro" id="IPR048844">
    <property type="entry name" value="LpdD_chaperone-like"/>
</dbReference>
<gene>
    <name evidence="2" type="ORF">BKP37_18205</name>
</gene>
<comment type="caution">
    <text evidence="2">The sequence shown here is derived from an EMBL/GenBank/DDBJ whole genome shotgun (WGS) entry which is preliminary data.</text>
</comment>
<proteinExistence type="predicted"/>
<evidence type="ECO:0000313" key="2">
    <source>
        <dbReference type="EMBL" id="OIJ10631.1"/>
    </source>
</evidence>
<reference evidence="2 3" key="1">
    <citation type="submission" date="2016-10" db="EMBL/GenBank/DDBJ databases">
        <title>Draft genome sequences of four alkaliphilic bacteria belonging to the Anaerobacillus genus.</title>
        <authorList>
            <person name="Bassil N.M."/>
            <person name="Lloyd J.R."/>
        </authorList>
    </citation>
    <scope>NUCLEOTIDE SEQUENCE [LARGE SCALE GENOMIC DNA]</scope>
    <source>
        <strain evidence="2 3">DSM 18345</strain>
    </source>
</reference>
<dbReference type="AlphaFoldDB" id="A0A1S2LE16"/>
<name>A0A1S2LE16_9BACI</name>
<feature type="domain" description="Prenylated flavin chaperone LpdD-like" evidence="1">
    <location>
        <begin position="9"/>
        <end position="106"/>
    </location>
</feature>
<evidence type="ECO:0000259" key="1">
    <source>
        <dbReference type="Pfam" id="PF21758"/>
    </source>
</evidence>
<dbReference type="Pfam" id="PF21758">
    <property type="entry name" value="PAC_bac"/>
    <property type="match status" value="1"/>
</dbReference>
<sequence>MTDIGGANVISCELNRVGVDDLIIVSGGTGPHIGAVVIADYTDSEVKIISYGFPNHKEEDLFIELAKVWCHTFQQKTVLLGGIHIDNATKAQIEDLVNQTWDKFFQFMLDQKNCKG</sequence>